<dbReference type="EMBL" id="JACIDV010000004">
    <property type="protein sequence ID" value="MBB3945863.1"/>
    <property type="molecule type" value="Genomic_DNA"/>
</dbReference>
<dbReference type="Proteomes" id="UP000565286">
    <property type="component" value="Unassembled WGS sequence"/>
</dbReference>
<comment type="caution">
    <text evidence="1">The sequence shown here is derived from an EMBL/GenBank/DDBJ whole genome shotgun (WGS) entry which is preliminary data.</text>
</comment>
<reference evidence="1 2" key="1">
    <citation type="submission" date="2020-08" db="EMBL/GenBank/DDBJ databases">
        <title>Genomic Encyclopedia of Type Strains, Phase IV (KMG-IV): sequencing the most valuable type-strain genomes for metagenomic binning, comparative biology and taxonomic classification.</title>
        <authorList>
            <person name="Goeker M."/>
        </authorList>
    </citation>
    <scope>NUCLEOTIDE SEQUENCE [LARGE SCALE GENOMIC DNA]</scope>
    <source>
        <strain evidence="1 2">DSM 26438</strain>
    </source>
</reference>
<protein>
    <submittedName>
        <fullName evidence="1">Uncharacterized protein</fullName>
    </submittedName>
</protein>
<sequence length="131" mass="14957">MHTEMAACEGKTLRVVASRRAHENPVFARGGDGLAEKIERASDLVGTNRREIFTLQPDLGSIPAAQMFIQLQRRFGKQFPNFPPCGLYKHFIHDFQSIEFHDGTRYAIGKRMLQRLFAQLRYASLNQGSIY</sequence>
<dbReference type="AlphaFoldDB" id="A0A7W6C527"/>
<accession>A0A7W6C527</accession>
<organism evidence="1 2">
    <name type="scientific">Rhizobium skierniewicense</name>
    <dbReference type="NCBI Taxonomy" id="984260"/>
    <lineage>
        <taxon>Bacteria</taxon>
        <taxon>Pseudomonadati</taxon>
        <taxon>Pseudomonadota</taxon>
        <taxon>Alphaproteobacteria</taxon>
        <taxon>Hyphomicrobiales</taxon>
        <taxon>Rhizobiaceae</taxon>
        <taxon>Rhizobium/Agrobacterium group</taxon>
        <taxon>Rhizobium</taxon>
    </lineage>
</organism>
<evidence type="ECO:0000313" key="2">
    <source>
        <dbReference type="Proteomes" id="UP000565286"/>
    </source>
</evidence>
<evidence type="ECO:0000313" key="1">
    <source>
        <dbReference type="EMBL" id="MBB3945863.1"/>
    </source>
</evidence>
<gene>
    <name evidence="1" type="ORF">GGQ73_001798</name>
</gene>
<proteinExistence type="predicted"/>
<keyword evidence="2" id="KW-1185">Reference proteome</keyword>
<name>A0A7W6C527_9HYPH</name>